<keyword evidence="3" id="KW-0378">Hydrolase</keyword>
<feature type="non-terminal residue" evidence="8">
    <location>
        <position position="287"/>
    </location>
</feature>
<proteinExistence type="predicted"/>
<reference evidence="8" key="1">
    <citation type="submission" date="2022-07" db="EMBL/GenBank/DDBJ databases">
        <title>Phylogenomic reconstructions and comparative analyses of Kickxellomycotina fungi.</title>
        <authorList>
            <person name="Reynolds N.K."/>
            <person name="Stajich J.E."/>
            <person name="Barry K."/>
            <person name="Grigoriev I.V."/>
            <person name="Crous P."/>
            <person name="Smith M.E."/>
        </authorList>
    </citation>
    <scope>NUCLEOTIDE SEQUENCE</scope>
    <source>
        <strain evidence="8">RSA 567</strain>
    </source>
</reference>
<name>A0A9W8AYU1_9FUNG</name>
<evidence type="ECO:0000256" key="1">
    <source>
        <dbReference type="ARBA" id="ARBA00004370"/>
    </source>
</evidence>
<dbReference type="PANTHER" id="PTHR10465">
    <property type="entry name" value="TRANSMEMBRANE GTPASE FZO1"/>
    <property type="match status" value="1"/>
</dbReference>
<dbReference type="InterPro" id="IPR030381">
    <property type="entry name" value="G_DYNAMIN_dom"/>
</dbReference>
<keyword evidence="2" id="KW-0547">Nucleotide-binding</keyword>
<dbReference type="GO" id="GO:0003924">
    <property type="term" value="F:GTPase activity"/>
    <property type="evidence" value="ECO:0007669"/>
    <property type="project" value="InterPro"/>
</dbReference>
<evidence type="ECO:0000256" key="6">
    <source>
        <dbReference type="ARBA" id="ARBA00023136"/>
    </source>
</evidence>
<feature type="domain" description="Dynamin-type G" evidence="7">
    <location>
        <begin position="174"/>
        <end position="287"/>
    </location>
</feature>
<dbReference type="InterPro" id="IPR045063">
    <property type="entry name" value="Dynamin_N"/>
</dbReference>
<keyword evidence="9" id="KW-1185">Reference proteome</keyword>
<dbReference type="PANTHER" id="PTHR10465:SF0">
    <property type="entry name" value="SARCALUMENIN"/>
    <property type="match status" value="1"/>
</dbReference>
<evidence type="ECO:0000256" key="4">
    <source>
        <dbReference type="ARBA" id="ARBA00023054"/>
    </source>
</evidence>
<evidence type="ECO:0000313" key="9">
    <source>
        <dbReference type="Proteomes" id="UP001151582"/>
    </source>
</evidence>
<keyword evidence="5" id="KW-0342">GTP-binding</keyword>
<dbReference type="EMBL" id="JANBQB010001127">
    <property type="protein sequence ID" value="KAJ1972202.1"/>
    <property type="molecule type" value="Genomic_DNA"/>
</dbReference>
<dbReference type="Gene3D" id="3.40.50.300">
    <property type="entry name" value="P-loop containing nucleotide triphosphate hydrolases"/>
    <property type="match status" value="1"/>
</dbReference>
<dbReference type="Pfam" id="PF00350">
    <property type="entry name" value="Dynamin_N"/>
    <property type="match status" value="1"/>
</dbReference>
<evidence type="ECO:0000256" key="3">
    <source>
        <dbReference type="ARBA" id="ARBA00022801"/>
    </source>
</evidence>
<evidence type="ECO:0000256" key="5">
    <source>
        <dbReference type="ARBA" id="ARBA00023134"/>
    </source>
</evidence>
<dbReference type="Proteomes" id="UP001151582">
    <property type="component" value="Unassembled WGS sequence"/>
</dbReference>
<dbReference type="GO" id="GO:0008053">
    <property type="term" value="P:mitochondrial fusion"/>
    <property type="evidence" value="ECO:0007669"/>
    <property type="project" value="TreeGrafter"/>
</dbReference>
<organism evidence="8 9">
    <name type="scientific">Dimargaris verticillata</name>
    <dbReference type="NCBI Taxonomy" id="2761393"/>
    <lineage>
        <taxon>Eukaryota</taxon>
        <taxon>Fungi</taxon>
        <taxon>Fungi incertae sedis</taxon>
        <taxon>Zoopagomycota</taxon>
        <taxon>Kickxellomycotina</taxon>
        <taxon>Dimargaritomycetes</taxon>
        <taxon>Dimargaritales</taxon>
        <taxon>Dimargaritaceae</taxon>
        <taxon>Dimargaris</taxon>
    </lineage>
</organism>
<evidence type="ECO:0000256" key="2">
    <source>
        <dbReference type="ARBA" id="ARBA00022741"/>
    </source>
</evidence>
<dbReference type="GO" id="GO:0051646">
    <property type="term" value="P:mitochondrion localization"/>
    <property type="evidence" value="ECO:0007669"/>
    <property type="project" value="TreeGrafter"/>
</dbReference>
<keyword evidence="6" id="KW-0472">Membrane</keyword>
<dbReference type="AlphaFoldDB" id="A0A9W8AYU1"/>
<evidence type="ECO:0000313" key="8">
    <source>
        <dbReference type="EMBL" id="KAJ1972202.1"/>
    </source>
</evidence>
<dbReference type="SUPFAM" id="SSF52540">
    <property type="entry name" value="P-loop containing nucleoside triphosphate hydrolases"/>
    <property type="match status" value="1"/>
</dbReference>
<gene>
    <name evidence="8" type="primary">FZO1_2</name>
    <name evidence="8" type="ORF">H4R34_005486</name>
</gene>
<protein>
    <submittedName>
        <fullName evidence="8">Mitofusin</fullName>
    </submittedName>
</protein>
<dbReference type="OrthoDB" id="9984778at2759"/>
<keyword evidence="4" id="KW-0175">Coiled coil</keyword>
<dbReference type="GO" id="GO:0005741">
    <property type="term" value="C:mitochondrial outer membrane"/>
    <property type="evidence" value="ECO:0007669"/>
    <property type="project" value="TreeGrafter"/>
</dbReference>
<dbReference type="InterPro" id="IPR027094">
    <property type="entry name" value="Mitofusin_fam"/>
</dbReference>
<accession>A0A9W8AYU1</accession>
<comment type="caution">
    <text evidence="8">The sequence shown here is derived from an EMBL/GenBank/DDBJ whole genome shotgun (WGS) entry which is preliminary data.</text>
</comment>
<dbReference type="GO" id="GO:0005525">
    <property type="term" value="F:GTP binding"/>
    <property type="evidence" value="ECO:0007669"/>
    <property type="project" value="UniProtKB-KW"/>
</dbReference>
<dbReference type="InterPro" id="IPR027417">
    <property type="entry name" value="P-loop_NTPase"/>
</dbReference>
<sequence>MADAASLVSTDTSTDYSLERQELFHTQSQTLLSHIADTQRLLEDLRQTNRNRFPIQYPQHLWHSGELSASATASPQVPAASLGALDASSNALTDSVLTDDESVMSAALASTTSLPETSQSLKILKLDLRLAHRASSLTGSSLVSSLEQGSIANLMDEQLAQSLAHLSRLHARVADKTSRVLVTGDLNAGKSTLVNALLRKDVLPWDQQPCTMLFCEVLDAKENQGVEEIHALWDPPTYNPTDASTYHVIAPENLDDVVMDNVDNYQQLKIYTVDGNLDAKQSLLRNG</sequence>
<dbReference type="PROSITE" id="PS51718">
    <property type="entry name" value="G_DYNAMIN_2"/>
    <property type="match status" value="1"/>
</dbReference>
<comment type="subcellular location">
    <subcellularLocation>
        <location evidence="1">Membrane</location>
    </subcellularLocation>
</comment>
<evidence type="ECO:0000259" key="7">
    <source>
        <dbReference type="PROSITE" id="PS51718"/>
    </source>
</evidence>